<dbReference type="Gene3D" id="2.20.70.10">
    <property type="match status" value="1"/>
</dbReference>
<dbReference type="GO" id="GO:0016787">
    <property type="term" value="F:hydrolase activity"/>
    <property type="evidence" value="ECO:0007669"/>
    <property type="project" value="UniProtKB-KW"/>
</dbReference>
<dbReference type="PROSITE" id="PS51462">
    <property type="entry name" value="NUDIX"/>
    <property type="match status" value="1"/>
</dbReference>
<accession>B1XV74</accession>
<dbReference type="PANTHER" id="PTHR43222:SF2">
    <property type="entry name" value="NUDIX HYDROLASE 23, CHLOROPLASTIC"/>
    <property type="match status" value="1"/>
</dbReference>
<dbReference type="Gene3D" id="3.90.79.10">
    <property type="entry name" value="Nucleoside Triphosphate Pyrophosphohydrolase"/>
    <property type="match status" value="1"/>
</dbReference>
<dbReference type="PROSITE" id="PS00893">
    <property type="entry name" value="NUDIX_BOX"/>
    <property type="match status" value="1"/>
</dbReference>
<organism evidence="4">
    <name type="scientific">Polynucleobacter necessarius subsp. necessarius (strain STIR1)</name>
    <dbReference type="NCBI Taxonomy" id="452638"/>
    <lineage>
        <taxon>Bacteria</taxon>
        <taxon>Pseudomonadati</taxon>
        <taxon>Pseudomonadota</taxon>
        <taxon>Betaproteobacteria</taxon>
        <taxon>Burkholderiales</taxon>
        <taxon>Burkholderiaceae</taxon>
        <taxon>Polynucleobacter</taxon>
    </lineage>
</organism>
<dbReference type="CDD" id="cd04511">
    <property type="entry name" value="NUDIX_Hydrolase"/>
    <property type="match status" value="1"/>
</dbReference>
<dbReference type="HOGENOM" id="CLU_037162_16_1_4"/>
<dbReference type="InterPro" id="IPR000086">
    <property type="entry name" value="NUDIX_hydrolase_dom"/>
</dbReference>
<keyword evidence="2 4" id="KW-0378">Hydrolase</keyword>
<dbReference type="InterPro" id="IPR029401">
    <property type="entry name" value="Nudix_N"/>
</dbReference>
<feature type="domain" description="Nudix hydrolase" evidence="3">
    <location>
        <begin position="36"/>
        <end position="159"/>
    </location>
</feature>
<dbReference type="AlphaFoldDB" id="B1XV74"/>
<evidence type="ECO:0000256" key="1">
    <source>
        <dbReference type="ARBA" id="ARBA00001946"/>
    </source>
</evidence>
<dbReference type="OrthoDB" id="5417595at2"/>
<dbReference type="Pfam" id="PF14803">
    <property type="entry name" value="Zn_ribbon_Nudix"/>
    <property type="match status" value="1"/>
</dbReference>
<dbReference type="EMBL" id="CP001010">
    <property type="protein sequence ID" value="ACB44251.1"/>
    <property type="molecule type" value="Genomic_DNA"/>
</dbReference>
<dbReference type="STRING" id="452638.Pnec_1077"/>
<dbReference type="KEGG" id="pne:Pnec_1077"/>
<protein>
    <submittedName>
        <fullName evidence="4">NUDIX hydrolase</fullName>
    </submittedName>
</protein>
<evidence type="ECO:0000256" key="2">
    <source>
        <dbReference type="ARBA" id="ARBA00022801"/>
    </source>
</evidence>
<dbReference type="PANTHER" id="PTHR43222">
    <property type="entry name" value="NUDIX HYDROLASE 23"/>
    <property type="match status" value="1"/>
</dbReference>
<dbReference type="InterPro" id="IPR020084">
    <property type="entry name" value="NUDIX_hydrolase_CS"/>
</dbReference>
<dbReference type="InterPro" id="IPR015797">
    <property type="entry name" value="NUDIX_hydrolase-like_dom_sf"/>
</dbReference>
<evidence type="ECO:0000313" key="4">
    <source>
        <dbReference type="EMBL" id="ACB44251.1"/>
    </source>
</evidence>
<proteinExistence type="predicted"/>
<comment type="cofactor">
    <cofactor evidence="1">
        <name>Mg(2+)</name>
        <dbReference type="ChEBI" id="CHEBI:18420"/>
    </cofactor>
</comment>
<dbReference type="SUPFAM" id="SSF55811">
    <property type="entry name" value="Nudix"/>
    <property type="match status" value="1"/>
</dbReference>
<evidence type="ECO:0000259" key="3">
    <source>
        <dbReference type="PROSITE" id="PS51462"/>
    </source>
</evidence>
<sequence length="173" mass="19274">MKYCPNCAPVLTIKIPVDDSRERHVYEACGSIHYQNPRNVVGSIPVYGEQILLCRRAIEPHHGYWILPAGFMELGESTGYGAARETLEEAGASVEIGPLYSLLNVPHAEQVHLFYLATMNTPEFSAGEESLEVALFHEHEITWDDLAFPTVKQTLECFFADRAAGSAICKKTF</sequence>
<reference evidence="4" key="1">
    <citation type="submission" date="2008-03" db="EMBL/GenBank/DDBJ databases">
        <title>Complete sequence of Polynucleobacter necessarius STIR1.</title>
        <authorList>
            <consortium name="US DOE Joint Genome Institute"/>
            <person name="Copeland A."/>
            <person name="Lucas S."/>
            <person name="Lapidus A."/>
            <person name="Barry K."/>
            <person name="Detter J.C."/>
            <person name="Glavina del Rio T."/>
            <person name="Hammon N."/>
            <person name="Israni S."/>
            <person name="Dalin E."/>
            <person name="Tice H."/>
            <person name="Pitluck S."/>
            <person name="Chain P."/>
            <person name="Malfatti S."/>
            <person name="Shin M."/>
            <person name="Vergez L."/>
            <person name="Schmutz J."/>
            <person name="Larimer F."/>
            <person name="Land M."/>
            <person name="Hauser L."/>
            <person name="Kyrpides N."/>
            <person name="Kim E."/>
            <person name="Hahn M."/>
            <person name="Richardson P."/>
        </authorList>
    </citation>
    <scope>NUCLEOTIDE SEQUENCE [LARGE SCALE GENOMIC DNA]</scope>
    <source>
        <strain evidence="4">STIR1</strain>
    </source>
</reference>
<name>B1XV74_POLNS</name>
<dbReference type="eggNOG" id="COG1051">
    <property type="taxonomic scope" value="Bacteria"/>
</dbReference>
<gene>
    <name evidence="4" type="ordered locus">Pnec_1077</name>
</gene>
<dbReference type="Pfam" id="PF00293">
    <property type="entry name" value="NUDIX"/>
    <property type="match status" value="1"/>
</dbReference>